<feature type="binding site" evidence="8">
    <location>
        <begin position="8"/>
        <end position="10"/>
    </location>
    <ligand>
        <name>GTP</name>
        <dbReference type="ChEBI" id="CHEBI:37565"/>
    </ligand>
</feature>
<accession>A0A3G3JUX7</accession>
<dbReference type="PANTHER" id="PTHR19136">
    <property type="entry name" value="MOLYBDENUM COFACTOR GUANYLYLTRANSFERASE"/>
    <property type="match status" value="1"/>
</dbReference>
<evidence type="ECO:0000256" key="1">
    <source>
        <dbReference type="ARBA" id="ARBA00022490"/>
    </source>
</evidence>
<dbReference type="CDD" id="cd02503">
    <property type="entry name" value="MobA"/>
    <property type="match status" value="1"/>
</dbReference>
<dbReference type="KEGG" id="coh:EAV92_03100"/>
<dbReference type="PANTHER" id="PTHR19136:SF81">
    <property type="entry name" value="MOLYBDENUM COFACTOR GUANYLYLTRANSFERASE"/>
    <property type="match status" value="1"/>
</dbReference>
<comment type="catalytic activity">
    <reaction evidence="8">
        <text>Mo-molybdopterin + GTP + H(+) = Mo-molybdopterin guanine dinucleotide + diphosphate</text>
        <dbReference type="Rhea" id="RHEA:34243"/>
        <dbReference type="ChEBI" id="CHEBI:15378"/>
        <dbReference type="ChEBI" id="CHEBI:33019"/>
        <dbReference type="ChEBI" id="CHEBI:37565"/>
        <dbReference type="ChEBI" id="CHEBI:71302"/>
        <dbReference type="ChEBI" id="CHEBI:71310"/>
        <dbReference type="EC" id="2.7.7.77"/>
    </reaction>
</comment>
<dbReference type="Gene3D" id="3.90.550.10">
    <property type="entry name" value="Spore Coat Polysaccharide Biosynthesis Protein SpsA, Chain A"/>
    <property type="match status" value="1"/>
</dbReference>
<keyword evidence="11" id="KW-1185">Reference proteome</keyword>
<dbReference type="Proteomes" id="UP000269097">
    <property type="component" value="Chromosome"/>
</dbReference>
<dbReference type="EC" id="2.7.7.77" evidence="8"/>
<keyword evidence="7 8" id="KW-0501">Molybdenum cofactor biosynthesis</keyword>
<reference evidence="10 11" key="1">
    <citation type="submission" date="2018-10" db="EMBL/GenBank/DDBJ databases">
        <title>Genome Sequence of Cohnella sp.</title>
        <authorList>
            <person name="Srinivasan S."/>
            <person name="Kim M.K."/>
        </authorList>
    </citation>
    <scope>NUCLEOTIDE SEQUENCE [LARGE SCALE GENOMIC DNA]</scope>
    <source>
        <strain evidence="10 11">18JY8-7</strain>
    </source>
</reference>
<dbReference type="InterPro" id="IPR013482">
    <property type="entry name" value="Molybde_CF_guanTrfase"/>
</dbReference>
<comment type="subcellular location">
    <subcellularLocation>
        <location evidence="8">Cytoplasm</location>
    </subcellularLocation>
</comment>
<dbReference type="InterPro" id="IPR025877">
    <property type="entry name" value="MobA-like_NTP_Trfase"/>
</dbReference>
<comment type="similarity">
    <text evidence="8">Belongs to the MobA family.</text>
</comment>
<comment type="domain">
    <text evidence="8">The N-terminal domain determines nucleotide recognition and specific binding, while the C-terminal domain determines the specific binding to the target protein.</text>
</comment>
<feature type="binding site" evidence="8">
    <location>
        <position position="71"/>
    </location>
    <ligand>
        <name>GTP</name>
        <dbReference type="ChEBI" id="CHEBI:37565"/>
    </ligand>
</feature>
<evidence type="ECO:0000256" key="8">
    <source>
        <dbReference type="HAMAP-Rule" id="MF_00316"/>
    </source>
</evidence>
<proteinExistence type="inferred from homology"/>
<organism evidence="10 11">
    <name type="scientific">Cohnella candidum</name>
    <dbReference type="NCBI Taxonomy" id="2674991"/>
    <lineage>
        <taxon>Bacteria</taxon>
        <taxon>Bacillati</taxon>
        <taxon>Bacillota</taxon>
        <taxon>Bacilli</taxon>
        <taxon>Bacillales</taxon>
        <taxon>Paenibacillaceae</taxon>
        <taxon>Cohnella</taxon>
    </lineage>
</organism>
<comment type="caution">
    <text evidence="8">Lacks conserved residue(s) required for the propagation of feature annotation.</text>
</comment>
<keyword evidence="5 8" id="KW-0460">Magnesium</keyword>
<evidence type="ECO:0000256" key="5">
    <source>
        <dbReference type="ARBA" id="ARBA00022842"/>
    </source>
</evidence>
<evidence type="ECO:0000256" key="7">
    <source>
        <dbReference type="ARBA" id="ARBA00023150"/>
    </source>
</evidence>
<feature type="domain" description="MobA-like NTP transferase" evidence="9">
    <location>
        <begin position="5"/>
        <end position="160"/>
    </location>
</feature>
<dbReference type="Pfam" id="PF12804">
    <property type="entry name" value="NTP_transf_3"/>
    <property type="match status" value="1"/>
</dbReference>
<dbReference type="SUPFAM" id="SSF53448">
    <property type="entry name" value="Nucleotide-diphospho-sugar transferases"/>
    <property type="match status" value="1"/>
</dbReference>
<dbReference type="GO" id="GO:0005737">
    <property type="term" value="C:cytoplasm"/>
    <property type="evidence" value="ECO:0007669"/>
    <property type="project" value="UniProtKB-SubCell"/>
</dbReference>
<evidence type="ECO:0000313" key="11">
    <source>
        <dbReference type="Proteomes" id="UP000269097"/>
    </source>
</evidence>
<keyword evidence="10" id="KW-0548">Nucleotidyltransferase</keyword>
<dbReference type="RefSeq" id="WP_123039714.1">
    <property type="nucleotide sequence ID" value="NZ_CP033433.1"/>
</dbReference>
<comment type="cofactor">
    <cofactor evidence="8">
        <name>Mg(2+)</name>
        <dbReference type="ChEBI" id="CHEBI:18420"/>
    </cofactor>
</comment>
<gene>
    <name evidence="8" type="primary">mobA</name>
    <name evidence="10" type="ORF">EAV92_03100</name>
</gene>
<evidence type="ECO:0000313" key="10">
    <source>
        <dbReference type="EMBL" id="AYQ71651.1"/>
    </source>
</evidence>
<keyword evidence="3 8" id="KW-0479">Metal-binding</keyword>
<evidence type="ECO:0000256" key="2">
    <source>
        <dbReference type="ARBA" id="ARBA00022679"/>
    </source>
</evidence>
<dbReference type="AlphaFoldDB" id="A0A3G3JUX7"/>
<evidence type="ECO:0000256" key="6">
    <source>
        <dbReference type="ARBA" id="ARBA00023134"/>
    </source>
</evidence>
<keyword evidence="1 8" id="KW-0963">Cytoplasm</keyword>
<dbReference type="HAMAP" id="MF_00316">
    <property type="entry name" value="MobA"/>
    <property type="match status" value="1"/>
</dbReference>
<dbReference type="GO" id="GO:0061603">
    <property type="term" value="F:molybdenum cofactor guanylyltransferase activity"/>
    <property type="evidence" value="ECO:0007669"/>
    <property type="project" value="UniProtKB-EC"/>
</dbReference>
<keyword evidence="4 8" id="KW-0547">Nucleotide-binding</keyword>
<keyword evidence="6 8" id="KW-0342">GTP-binding</keyword>
<dbReference type="GO" id="GO:0046872">
    <property type="term" value="F:metal ion binding"/>
    <property type="evidence" value="ECO:0007669"/>
    <property type="project" value="UniProtKB-KW"/>
</dbReference>
<name>A0A3G3JUX7_9BACL</name>
<dbReference type="GO" id="GO:0005525">
    <property type="term" value="F:GTP binding"/>
    <property type="evidence" value="ECO:0007669"/>
    <property type="project" value="UniProtKB-UniRule"/>
</dbReference>
<feature type="binding site" evidence="8">
    <location>
        <position position="100"/>
    </location>
    <ligand>
        <name>GTP</name>
        <dbReference type="ChEBI" id="CHEBI:37565"/>
    </ligand>
</feature>
<evidence type="ECO:0000256" key="3">
    <source>
        <dbReference type="ARBA" id="ARBA00022723"/>
    </source>
</evidence>
<dbReference type="EMBL" id="CP033433">
    <property type="protein sequence ID" value="AYQ71651.1"/>
    <property type="molecule type" value="Genomic_DNA"/>
</dbReference>
<protein>
    <recommendedName>
        <fullName evidence="8">Probable molybdenum cofactor guanylyltransferase</fullName>
        <shortName evidence="8">MoCo guanylyltransferase</shortName>
        <ecNumber evidence="8">2.7.7.77</ecNumber>
    </recommendedName>
    <alternativeName>
        <fullName evidence="8">GTP:molybdopterin guanylyltransferase</fullName>
    </alternativeName>
    <alternativeName>
        <fullName evidence="8">Mo-MPT guanylyltransferase</fullName>
    </alternativeName>
    <alternativeName>
        <fullName evidence="8">Molybdopterin guanylyltransferase</fullName>
    </alternativeName>
    <alternativeName>
        <fullName evidence="8">Molybdopterin-guanine dinucleotide synthase</fullName>
        <shortName evidence="8">MGD synthase</shortName>
    </alternativeName>
</protein>
<dbReference type="GO" id="GO:0006777">
    <property type="term" value="P:Mo-molybdopterin cofactor biosynthetic process"/>
    <property type="evidence" value="ECO:0007669"/>
    <property type="project" value="UniProtKB-KW"/>
</dbReference>
<dbReference type="InterPro" id="IPR029044">
    <property type="entry name" value="Nucleotide-diphossugar_trans"/>
</dbReference>
<evidence type="ECO:0000259" key="9">
    <source>
        <dbReference type="Pfam" id="PF12804"/>
    </source>
</evidence>
<feature type="binding site" evidence="8">
    <location>
        <position position="21"/>
    </location>
    <ligand>
        <name>GTP</name>
        <dbReference type="ChEBI" id="CHEBI:37565"/>
    </ligand>
</feature>
<feature type="binding site" evidence="8">
    <location>
        <position position="100"/>
    </location>
    <ligand>
        <name>Mg(2+)</name>
        <dbReference type="ChEBI" id="CHEBI:18420"/>
    </ligand>
</feature>
<comment type="function">
    <text evidence="8">Transfers a GMP moiety from GTP to Mo-molybdopterin (Mo-MPT) cofactor (Moco or molybdenum cofactor) to form Mo-molybdopterin guanine dinucleotide (Mo-MGD) cofactor.</text>
</comment>
<sequence length="206" mass="22889">MEASAVILAGGQGRRMGGRNKALLTFGAVPFIERQIREASGWTDDIIVVVAEDGDFAEDLRRRGDVAVVIDRFAGEGPLAGLQAGFAAARHPLVWLLACDQPWADARAASLLCERMREEGVFAVLPIIGGRPQPLHAVYRKEVHVVAEELLQQGERRMTALLDRMSWTGIPEERFRDAGVPDRFADDIDTPEAYERLRRVEDSEIR</sequence>
<keyword evidence="2 8" id="KW-0808">Transferase</keyword>
<evidence type="ECO:0000256" key="4">
    <source>
        <dbReference type="ARBA" id="ARBA00022741"/>
    </source>
</evidence>